<comment type="caution">
    <text evidence="6">The sequence shown here is derived from an EMBL/GenBank/DDBJ whole genome shotgun (WGS) entry which is preliminary data.</text>
</comment>
<dbReference type="PROSITE" id="PS51898">
    <property type="entry name" value="TYR_RECOMBINASE"/>
    <property type="match status" value="1"/>
</dbReference>
<organism evidence="6 7">
    <name type="scientific">Paenibacillus aestuarii</name>
    <dbReference type="NCBI Taxonomy" id="516965"/>
    <lineage>
        <taxon>Bacteria</taxon>
        <taxon>Bacillati</taxon>
        <taxon>Bacillota</taxon>
        <taxon>Bacilli</taxon>
        <taxon>Bacillales</taxon>
        <taxon>Paenibacillaceae</taxon>
        <taxon>Paenibacillus</taxon>
    </lineage>
</organism>
<feature type="domain" description="Core-binding (CB)" evidence="5">
    <location>
        <begin position="1"/>
        <end position="102"/>
    </location>
</feature>
<dbReference type="PANTHER" id="PTHR30349">
    <property type="entry name" value="PHAGE INTEGRASE-RELATED"/>
    <property type="match status" value="1"/>
</dbReference>
<name>A0ABW0KG86_9BACL</name>
<evidence type="ECO:0000259" key="5">
    <source>
        <dbReference type="PROSITE" id="PS51900"/>
    </source>
</evidence>
<keyword evidence="7" id="KW-1185">Reference proteome</keyword>
<dbReference type="InterPro" id="IPR044068">
    <property type="entry name" value="CB"/>
</dbReference>
<dbReference type="Gene3D" id="1.10.443.10">
    <property type="entry name" value="Intergrase catalytic core"/>
    <property type="match status" value="1"/>
</dbReference>
<dbReference type="InterPro" id="IPR011010">
    <property type="entry name" value="DNA_brk_join_enz"/>
</dbReference>
<sequence length="322" mass="38386">MRMLISDAANFFKQARYSSGTDQAYRKKFLHFAEFLAYKLALPKEKIDLERIYVLKDKNGEIVTYKPLDHRIIDEYFHTLSSTYSMLKQTRKFLSSFFRYLERNYHFKNPLLNMTFNLDDIKPTIRQSKALTRHEILKIHHVLVQQSENLVRDLLLFCLLFSTGCRRSEILSLQVWQIDYDNNSFKLVNTKNGRQRFVAMMENMGTLIKRYCILERINDKDYIFRQANEKPMTPYHLKKLLDSCCEKAGVGKFRIHGIRHSFATVLYESGVQLPLIQQLLGHQDMSITKQYIHPNYTRNYGIHIKENEELFSRIKRIYLEKN</sequence>
<dbReference type="CDD" id="cd00796">
    <property type="entry name" value="INT_Rci_Hp1_C"/>
    <property type="match status" value="1"/>
</dbReference>
<dbReference type="InterPro" id="IPR050090">
    <property type="entry name" value="Tyrosine_recombinase_XerCD"/>
</dbReference>
<feature type="domain" description="Tyr recombinase" evidence="4">
    <location>
        <begin position="126"/>
        <end position="304"/>
    </location>
</feature>
<dbReference type="InterPro" id="IPR013762">
    <property type="entry name" value="Integrase-like_cat_sf"/>
</dbReference>
<gene>
    <name evidence="6" type="ORF">ACFPOG_28660</name>
</gene>
<keyword evidence="1 3" id="KW-0238">DNA-binding</keyword>
<keyword evidence="2" id="KW-0233">DNA recombination</keyword>
<evidence type="ECO:0000256" key="1">
    <source>
        <dbReference type="ARBA" id="ARBA00023125"/>
    </source>
</evidence>
<evidence type="ECO:0000313" key="7">
    <source>
        <dbReference type="Proteomes" id="UP001596044"/>
    </source>
</evidence>
<evidence type="ECO:0000313" key="6">
    <source>
        <dbReference type="EMBL" id="MFC5452185.1"/>
    </source>
</evidence>
<dbReference type="PROSITE" id="PS51900">
    <property type="entry name" value="CB"/>
    <property type="match status" value="1"/>
</dbReference>
<accession>A0ABW0KG86</accession>
<dbReference type="Pfam" id="PF00589">
    <property type="entry name" value="Phage_integrase"/>
    <property type="match status" value="1"/>
</dbReference>
<proteinExistence type="predicted"/>
<dbReference type="RefSeq" id="WP_270877697.1">
    <property type="nucleotide sequence ID" value="NZ_JAQFVF010000005.1"/>
</dbReference>
<evidence type="ECO:0000259" key="4">
    <source>
        <dbReference type="PROSITE" id="PS51898"/>
    </source>
</evidence>
<protein>
    <submittedName>
        <fullName evidence="6">Tyrosine-type recombinase/integrase</fullName>
    </submittedName>
</protein>
<dbReference type="EMBL" id="JBHSMJ010000042">
    <property type="protein sequence ID" value="MFC5452185.1"/>
    <property type="molecule type" value="Genomic_DNA"/>
</dbReference>
<dbReference type="PANTHER" id="PTHR30349:SF64">
    <property type="entry name" value="PROPHAGE INTEGRASE INTD-RELATED"/>
    <property type="match status" value="1"/>
</dbReference>
<dbReference type="Proteomes" id="UP001596044">
    <property type="component" value="Unassembled WGS sequence"/>
</dbReference>
<dbReference type="InterPro" id="IPR002104">
    <property type="entry name" value="Integrase_catalytic"/>
</dbReference>
<dbReference type="SUPFAM" id="SSF56349">
    <property type="entry name" value="DNA breaking-rejoining enzymes"/>
    <property type="match status" value="1"/>
</dbReference>
<evidence type="ECO:0000256" key="2">
    <source>
        <dbReference type="ARBA" id="ARBA00023172"/>
    </source>
</evidence>
<evidence type="ECO:0000256" key="3">
    <source>
        <dbReference type="PROSITE-ProRule" id="PRU01248"/>
    </source>
</evidence>
<reference evidence="7" key="1">
    <citation type="journal article" date="2019" name="Int. J. Syst. Evol. Microbiol.">
        <title>The Global Catalogue of Microorganisms (GCM) 10K type strain sequencing project: providing services to taxonomists for standard genome sequencing and annotation.</title>
        <authorList>
            <consortium name="The Broad Institute Genomics Platform"/>
            <consortium name="The Broad Institute Genome Sequencing Center for Infectious Disease"/>
            <person name="Wu L."/>
            <person name="Ma J."/>
        </authorList>
    </citation>
    <scope>NUCLEOTIDE SEQUENCE [LARGE SCALE GENOMIC DNA]</scope>
    <source>
        <strain evidence="7">KACC 11904</strain>
    </source>
</reference>